<feature type="compositionally biased region" description="Polar residues" evidence="1">
    <location>
        <begin position="1"/>
        <end position="12"/>
    </location>
</feature>
<feature type="region of interest" description="Disordered" evidence="1">
    <location>
        <begin position="1"/>
        <end position="36"/>
    </location>
</feature>
<dbReference type="Proteomes" id="UP001177003">
    <property type="component" value="Chromosome 0"/>
</dbReference>
<dbReference type="AlphaFoldDB" id="A0AA35YBR6"/>
<sequence length="129" mass="15293">MKKPNHISSPSPKNKIPESKFVVAKENSKRDKDKTPISVDCLQGKSEEDDVFEMSGNKGERRDCWIKQERQFLNLYMEEFCIWSRPSRIFSHYHIQLRMNSKIRQTKILKDDSLLLHSTHLISYLLQKI</sequence>
<reference evidence="2" key="1">
    <citation type="submission" date="2023-04" db="EMBL/GenBank/DDBJ databases">
        <authorList>
            <person name="Vijverberg K."/>
            <person name="Xiong W."/>
            <person name="Schranz E."/>
        </authorList>
    </citation>
    <scope>NUCLEOTIDE SEQUENCE</scope>
</reference>
<proteinExistence type="predicted"/>
<organism evidence="2 3">
    <name type="scientific">Lactuca saligna</name>
    <name type="common">Willowleaf lettuce</name>
    <dbReference type="NCBI Taxonomy" id="75948"/>
    <lineage>
        <taxon>Eukaryota</taxon>
        <taxon>Viridiplantae</taxon>
        <taxon>Streptophyta</taxon>
        <taxon>Embryophyta</taxon>
        <taxon>Tracheophyta</taxon>
        <taxon>Spermatophyta</taxon>
        <taxon>Magnoliopsida</taxon>
        <taxon>eudicotyledons</taxon>
        <taxon>Gunneridae</taxon>
        <taxon>Pentapetalae</taxon>
        <taxon>asterids</taxon>
        <taxon>campanulids</taxon>
        <taxon>Asterales</taxon>
        <taxon>Asteraceae</taxon>
        <taxon>Cichorioideae</taxon>
        <taxon>Cichorieae</taxon>
        <taxon>Lactucinae</taxon>
        <taxon>Lactuca</taxon>
    </lineage>
</organism>
<gene>
    <name evidence="2" type="ORF">LSALG_LOCUS6292</name>
</gene>
<evidence type="ECO:0000313" key="3">
    <source>
        <dbReference type="Proteomes" id="UP001177003"/>
    </source>
</evidence>
<evidence type="ECO:0000313" key="2">
    <source>
        <dbReference type="EMBL" id="CAI9265698.1"/>
    </source>
</evidence>
<dbReference type="EMBL" id="OX465086">
    <property type="protein sequence ID" value="CAI9265698.1"/>
    <property type="molecule type" value="Genomic_DNA"/>
</dbReference>
<evidence type="ECO:0000256" key="1">
    <source>
        <dbReference type="SAM" id="MobiDB-lite"/>
    </source>
</evidence>
<keyword evidence="3" id="KW-1185">Reference proteome</keyword>
<protein>
    <submittedName>
        <fullName evidence="2">Uncharacterized protein</fullName>
    </submittedName>
</protein>
<feature type="compositionally biased region" description="Basic and acidic residues" evidence="1">
    <location>
        <begin position="26"/>
        <end position="35"/>
    </location>
</feature>
<accession>A0AA35YBR6</accession>
<name>A0AA35YBR6_LACSI</name>